<dbReference type="EMBL" id="JBHSOC010000139">
    <property type="protein sequence ID" value="MFC5647174.1"/>
    <property type="molecule type" value="Genomic_DNA"/>
</dbReference>
<dbReference type="PANTHER" id="PTHR33744">
    <property type="entry name" value="CARBOHYDRATE DIACID REGULATOR"/>
    <property type="match status" value="1"/>
</dbReference>
<dbReference type="PANTHER" id="PTHR33744:SF17">
    <property type="entry name" value="CONSERVED PROTEIN"/>
    <property type="match status" value="1"/>
</dbReference>
<keyword evidence="3" id="KW-1185">Reference proteome</keyword>
<evidence type="ECO:0000313" key="3">
    <source>
        <dbReference type="Proteomes" id="UP001596066"/>
    </source>
</evidence>
<organism evidence="2 3">
    <name type="scientific">Kitasatospora cinereorecta</name>
    <dbReference type="NCBI Taxonomy" id="285560"/>
    <lineage>
        <taxon>Bacteria</taxon>
        <taxon>Bacillati</taxon>
        <taxon>Actinomycetota</taxon>
        <taxon>Actinomycetes</taxon>
        <taxon>Kitasatosporales</taxon>
        <taxon>Streptomycetaceae</taxon>
        <taxon>Kitasatospora</taxon>
    </lineage>
</organism>
<gene>
    <name evidence="2" type="ORF">ACFPZF_38290</name>
</gene>
<protein>
    <submittedName>
        <fullName evidence="2">PucR family transcriptional regulator</fullName>
    </submittedName>
</protein>
<dbReference type="InterPro" id="IPR051448">
    <property type="entry name" value="CdaR-like_regulators"/>
</dbReference>
<dbReference type="Pfam" id="PF13556">
    <property type="entry name" value="HTH_30"/>
    <property type="match status" value="1"/>
</dbReference>
<proteinExistence type="predicted"/>
<evidence type="ECO:0000259" key="1">
    <source>
        <dbReference type="Pfam" id="PF13556"/>
    </source>
</evidence>
<comment type="caution">
    <text evidence="2">The sequence shown here is derived from an EMBL/GenBank/DDBJ whole genome shotgun (WGS) entry which is preliminary data.</text>
</comment>
<accession>A0ABW0VQI4</accession>
<name>A0ABW0VQI4_9ACTN</name>
<evidence type="ECO:0000313" key="2">
    <source>
        <dbReference type="EMBL" id="MFC5647174.1"/>
    </source>
</evidence>
<dbReference type="InterPro" id="IPR025736">
    <property type="entry name" value="PucR_C-HTH_dom"/>
</dbReference>
<reference evidence="3" key="1">
    <citation type="journal article" date="2019" name="Int. J. Syst. Evol. Microbiol.">
        <title>The Global Catalogue of Microorganisms (GCM) 10K type strain sequencing project: providing services to taxonomists for standard genome sequencing and annotation.</title>
        <authorList>
            <consortium name="The Broad Institute Genomics Platform"/>
            <consortium name="The Broad Institute Genome Sequencing Center for Infectious Disease"/>
            <person name="Wu L."/>
            <person name="Ma J."/>
        </authorList>
    </citation>
    <scope>NUCLEOTIDE SEQUENCE [LARGE SCALE GENOMIC DNA]</scope>
    <source>
        <strain evidence="3">CGMCC 4.1622</strain>
    </source>
</reference>
<feature type="domain" description="PucR C-terminal helix-turn-helix" evidence="1">
    <location>
        <begin position="102"/>
        <end position="159"/>
    </location>
</feature>
<dbReference type="InterPro" id="IPR042070">
    <property type="entry name" value="PucR_C-HTH_sf"/>
</dbReference>
<feature type="non-terminal residue" evidence="2">
    <location>
        <position position="1"/>
    </location>
</feature>
<dbReference type="Gene3D" id="1.10.10.2840">
    <property type="entry name" value="PucR C-terminal helix-turn-helix domain"/>
    <property type="match status" value="1"/>
</dbReference>
<sequence>AAAVTAALRAARPQLQARLGARQELCAGVGPAAPTEASALRAALVQAGYALESRVGGPVGCSGELDSLGALLRGIPAEVTAAFHGRLLAPLAAHDRGNSVSLLGTLAAFLDHDCSWSRTAGALHVHVNTVHYRVRRIEELTGRSLARLSDRLDLRAALLCTPAGTR</sequence>
<dbReference type="Proteomes" id="UP001596066">
    <property type="component" value="Unassembled WGS sequence"/>
</dbReference>
<dbReference type="RefSeq" id="WP_380232755.1">
    <property type="nucleotide sequence ID" value="NZ_JBHSOC010000139.1"/>
</dbReference>